<dbReference type="InterPro" id="IPR001138">
    <property type="entry name" value="Zn2Cys6_DnaBD"/>
</dbReference>
<dbReference type="SUPFAM" id="SSF57701">
    <property type="entry name" value="Zn2/Cys6 DNA-binding domain"/>
    <property type="match status" value="1"/>
</dbReference>
<evidence type="ECO:0000256" key="1">
    <source>
        <dbReference type="ARBA" id="ARBA00022723"/>
    </source>
</evidence>
<keyword evidence="2" id="KW-0805">Transcription regulation</keyword>
<proteinExistence type="predicted"/>
<dbReference type="Pfam" id="PF00172">
    <property type="entry name" value="Zn_clus"/>
    <property type="match status" value="1"/>
</dbReference>
<sequence>MSPRPYRSKRQRPCDQCRERKLGCQTDGGIPCQRCRSADLHCTFDNPPPKRIRRESLATDSRGKQSPHVAASACHDDSLLTSWDDPAAQPSHFASRGTSVSQVGGVQQHQHQHHQQQQHAEFNIPPPPPVEGVSPAVSGHLVNVGRSATQFVQSLDQLEGFSAQLFGASAESDPWLLRHCSFDDTGVKCFYKVHFRNAGGVPTTEKIPVHFMVTADDLSAAVKQETKINGGDATREELTRLVPHEYGQRLVSLFVKYVFPALPIISRSQLGLTPSCQIPEPWALDRTPVHLLAAIYASALPFAAHDDYLCVLNTYNAPPVGQLWRMVYELLAEEIHTPHLATLQAALLYLHKPVDETRTSVADSPYIWSLVGSIVGLASSLGLHIECRMWGIPAWEKRLRRRLWWAVYAEDKWRSLLLGRPAYIHHEEWDVSELDSADFVHQSRGASSSSSAIHQVNSPEMEVPFRYLVDLSRIAEDIYSSFYTLRASQYLSERFSGSHDTGRPLLEKLNSWYSSLPESFRLPNWSKSVSGLAPYPTSIHFAYLILVIFIYRAMLRPMARSSSPPLIFDLDEMPTTTTDASALAAEDYCIFDFADVPEIGSFPAVELSDDHGTGETTLNAAERCASIVISFTRRLTASDFTGFWFSWSRVGFATVSNFTMLLLVQAPNADRAVKGKHLVDSWLRVLRCQSQSFPMMKLGLTRLDAMHWAGLAQTFVLPQHVQDVINDVDK</sequence>
<keyword evidence="7" id="KW-0472">Membrane</keyword>
<dbReference type="KEGG" id="act:ACLA_092880"/>
<keyword evidence="4" id="KW-0804">Transcription</keyword>
<dbReference type="Gene3D" id="4.10.240.10">
    <property type="entry name" value="Zn(2)-C6 fungal-type DNA-binding domain"/>
    <property type="match status" value="1"/>
</dbReference>
<dbReference type="Pfam" id="PF04082">
    <property type="entry name" value="Fungal_trans"/>
    <property type="match status" value="1"/>
</dbReference>
<evidence type="ECO:0000256" key="2">
    <source>
        <dbReference type="ARBA" id="ARBA00023015"/>
    </source>
</evidence>
<name>A1CFE1_ASPCL</name>
<evidence type="ECO:0000256" key="5">
    <source>
        <dbReference type="ARBA" id="ARBA00023242"/>
    </source>
</evidence>
<evidence type="ECO:0000256" key="6">
    <source>
        <dbReference type="SAM" id="MobiDB-lite"/>
    </source>
</evidence>
<dbReference type="OMA" id="NMPEIES"/>
<dbReference type="GO" id="GO:0006351">
    <property type="term" value="P:DNA-templated transcription"/>
    <property type="evidence" value="ECO:0007669"/>
    <property type="project" value="InterPro"/>
</dbReference>
<dbReference type="Proteomes" id="UP000006701">
    <property type="component" value="Unassembled WGS sequence"/>
</dbReference>
<organism evidence="9 10">
    <name type="scientific">Aspergillus clavatus (strain ATCC 1007 / CBS 513.65 / DSM 816 / NCTC 3887 / NRRL 1 / QM 1276 / 107)</name>
    <dbReference type="NCBI Taxonomy" id="344612"/>
    <lineage>
        <taxon>Eukaryota</taxon>
        <taxon>Fungi</taxon>
        <taxon>Dikarya</taxon>
        <taxon>Ascomycota</taxon>
        <taxon>Pezizomycotina</taxon>
        <taxon>Eurotiomycetes</taxon>
        <taxon>Eurotiomycetidae</taxon>
        <taxon>Eurotiales</taxon>
        <taxon>Aspergillaceae</taxon>
        <taxon>Aspergillus</taxon>
        <taxon>Aspergillus subgen. Fumigati</taxon>
    </lineage>
</organism>
<keyword evidence="7" id="KW-1133">Transmembrane helix</keyword>
<dbReference type="CDD" id="cd12148">
    <property type="entry name" value="fungal_TF_MHR"/>
    <property type="match status" value="1"/>
</dbReference>
<gene>
    <name evidence="9" type="ORF">ACLA_092880</name>
</gene>
<dbReference type="AlphaFoldDB" id="A1CFE1"/>
<dbReference type="PANTHER" id="PTHR31668:SF4">
    <property type="entry name" value="TRANSCRIPTIONAL ACTIVATOR PROTEIN DAL81"/>
    <property type="match status" value="1"/>
</dbReference>
<evidence type="ECO:0000259" key="8">
    <source>
        <dbReference type="PROSITE" id="PS50048"/>
    </source>
</evidence>
<dbReference type="PROSITE" id="PS50048">
    <property type="entry name" value="ZN2_CY6_FUNGAL_2"/>
    <property type="match status" value="1"/>
</dbReference>
<dbReference type="RefSeq" id="XP_001273016.1">
    <property type="nucleotide sequence ID" value="XM_001273015.1"/>
</dbReference>
<evidence type="ECO:0000256" key="7">
    <source>
        <dbReference type="SAM" id="Phobius"/>
    </source>
</evidence>
<feature type="domain" description="Zn(2)-C6 fungal-type" evidence="8">
    <location>
        <begin position="13"/>
        <end position="44"/>
    </location>
</feature>
<protein>
    <submittedName>
        <fullName evidence="9">Fungal specific transcription factor domain protein</fullName>
    </submittedName>
</protein>
<dbReference type="InterPro" id="IPR036864">
    <property type="entry name" value="Zn2-C6_fun-type_DNA-bd_sf"/>
</dbReference>
<dbReference type="OrthoDB" id="1924787at2759"/>
<dbReference type="STRING" id="344612.A1CFE1"/>
<dbReference type="SMART" id="SM00906">
    <property type="entry name" value="Fungal_trans"/>
    <property type="match status" value="1"/>
</dbReference>
<dbReference type="GO" id="GO:0003677">
    <property type="term" value="F:DNA binding"/>
    <property type="evidence" value="ECO:0007669"/>
    <property type="project" value="UniProtKB-KW"/>
</dbReference>
<dbReference type="EMBL" id="DS027052">
    <property type="protein sequence ID" value="EAW11590.1"/>
    <property type="molecule type" value="Genomic_DNA"/>
</dbReference>
<dbReference type="PROSITE" id="PS00463">
    <property type="entry name" value="ZN2_CY6_FUNGAL_1"/>
    <property type="match status" value="1"/>
</dbReference>
<evidence type="ECO:0000256" key="3">
    <source>
        <dbReference type="ARBA" id="ARBA00023125"/>
    </source>
</evidence>
<dbReference type="SMART" id="SM00066">
    <property type="entry name" value="GAL4"/>
    <property type="match status" value="1"/>
</dbReference>
<keyword evidence="10" id="KW-1185">Reference proteome</keyword>
<feature type="compositionally biased region" description="Polar residues" evidence="6">
    <location>
        <begin position="96"/>
        <end position="105"/>
    </location>
</feature>
<dbReference type="HOGENOM" id="CLU_006632_3_0_1"/>
<dbReference type="GeneID" id="4705290"/>
<keyword evidence="3" id="KW-0238">DNA-binding</keyword>
<accession>A1CFE1</accession>
<dbReference type="eggNOG" id="ENOG502SIU4">
    <property type="taxonomic scope" value="Eukaryota"/>
</dbReference>
<dbReference type="VEuPathDB" id="FungiDB:ACLA_092880"/>
<dbReference type="InterPro" id="IPR007219">
    <property type="entry name" value="XnlR_reg_dom"/>
</dbReference>
<dbReference type="GO" id="GO:0001080">
    <property type="term" value="P:nitrogen catabolite activation of transcription from RNA polymerase II promoter"/>
    <property type="evidence" value="ECO:0007669"/>
    <property type="project" value="TreeGrafter"/>
</dbReference>
<dbReference type="InterPro" id="IPR050797">
    <property type="entry name" value="Carb_Metab_Trans_Reg"/>
</dbReference>
<dbReference type="CDD" id="cd00067">
    <property type="entry name" value="GAL4"/>
    <property type="match status" value="1"/>
</dbReference>
<dbReference type="PANTHER" id="PTHR31668">
    <property type="entry name" value="GLUCOSE TRANSPORT TRANSCRIPTION REGULATOR RGT1-RELATED-RELATED"/>
    <property type="match status" value="1"/>
</dbReference>
<feature type="region of interest" description="Disordered" evidence="6">
    <location>
        <begin position="80"/>
        <end position="129"/>
    </location>
</feature>
<keyword evidence="5" id="KW-0539">Nucleus</keyword>
<dbReference type="GO" id="GO:0000981">
    <property type="term" value="F:DNA-binding transcription factor activity, RNA polymerase II-specific"/>
    <property type="evidence" value="ECO:0007669"/>
    <property type="project" value="InterPro"/>
</dbReference>
<keyword evidence="1" id="KW-0479">Metal-binding</keyword>
<keyword evidence="7" id="KW-0812">Transmembrane</keyword>
<feature type="transmembrane region" description="Helical" evidence="7">
    <location>
        <begin position="532"/>
        <end position="551"/>
    </location>
</feature>
<dbReference type="GO" id="GO:0008270">
    <property type="term" value="F:zinc ion binding"/>
    <property type="evidence" value="ECO:0007669"/>
    <property type="project" value="InterPro"/>
</dbReference>
<evidence type="ECO:0000256" key="4">
    <source>
        <dbReference type="ARBA" id="ARBA00023163"/>
    </source>
</evidence>
<evidence type="ECO:0000313" key="9">
    <source>
        <dbReference type="EMBL" id="EAW11590.1"/>
    </source>
</evidence>
<reference evidence="9 10" key="1">
    <citation type="journal article" date="2008" name="PLoS Genet.">
        <title>Genomic islands in the pathogenic filamentous fungus Aspergillus fumigatus.</title>
        <authorList>
            <person name="Fedorova N.D."/>
            <person name="Khaldi N."/>
            <person name="Joardar V.S."/>
            <person name="Maiti R."/>
            <person name="Amedeo P."/>
            <person name="Anderson M.J."/>
            <person name="Crabtree J."/>
            <person name="Silva J.C."/>
            <person name="Badger J.H."/>
            <person name="Albarraq A."/>
            <person name="Angiuoli S."/>
            <person name="Bussey H."/>
            <person name="Bowyer P."/>
            <person name="Cotty P.J."/>
            <person name="Dyer P.S."/>
            <person name="Egan A."/>
            <person name="Galens K."/>
            <person name="Fraser-Liggett C.M."/>
            <person name="Haas B.J."/>
            <person name="Inman J.M."/>
            <person name="Kent R."/>
            <person name="Lemieux S."/>
            <person name="Malavazi I."/>
            <person name="Orvis J."/>
            <person name="Roemer T."/>
            <person name="Ronning C.M."/>
            <person name="Sundaram J.P."/>
            <person name="Sutton G."/>
            <person name="Turner G."/>
            <person name="Venter J.C."/>
            <person name="White O.R."/>
            <person name="Whitty B.R."/>
            <person name="Youngman P."/>
            <person name="Wolfe K.H."/>
            <person name="Goldman G.H."/>
            <person name="Wortman J.R."/>
            <person name="Jiang B."/>
            <person name="Denning D.W."/>
            <person name="Nierman W.C."/>
        </authorList>
    </citation>
    <scope>NUCLEOTIDE SEQUENCE [LARGE SCALE GENOMIC DNA]</scope>
    <source>
        <strain evidence="10">ATCC 1007 / CBS 513.65 / DSM 816 / NCTC 3887 / NRRL 1</strain>
    </source>
</reference>
<evidence type="ECO:0000313" key="10">
    <source>
        <dbReference type="Proteomes" id="UP000006701"/>
    </source>
</evidence>
<dbReference type="GO" id="GO:0005634">
    <property type="term" value="C:nucleus"/>
    <property type="evidence" value="ECO:0007669"/>
    <property type="project" value="TreeGrafter"/>
</dbReference>